<keyword evidence="11" id="KW-0464">Manganese</keyword>
<dbReference type="InterPro" id="IPR003615">
    <property type="entry name" value="HNH_nuc"/>
</dbReference>
<evidence type="ECO:0000256" key="4">
    <source>
        <dbReference type="ARBA" id="ARBA00022723"/>
    </source>
</evidence>
<dbReference type="RefSeq" id="WP_311835806.1">
    <property type="nucleotide sequence ID" value="NZ_JARQBJ010000007.1"/>
</dbReference>
<evidence type="ECO:0000256" key="3">
    <source>
        <dbReference type="ARBA" id="ARBA00022722"/>
    </source>
</evidence>
<keyword evidence="7" id="KW-0460">Magnesium</keyword>
<dbReference type="Pfam" id="PF18070">
    <property type="entry name" value="Cas9_PI2"/>
    <property type="match status" value="1"/>
</dbReference>
<dbReference type="InterPro" id="IPR036397">
    <property type="entry name" value="RNaseH_sf"/>
</dbReference>
<evidence type="ECO:0000313" key="16">
    <source>
        <dbReference type="Proteomes" id="UP001256711"/>
    </source>
</evidence>
<evidence type="ECO:0000256" key="13">
    <source>
        <dbReference type="HAMAP-Rule" id="MF_01480"/>
    </source>
</evidence>
<comment type="similarity">
    <text evidence="13">Belongs to the CRISPR-associated Cas9 family.</text>
</comment>
<proteinExistence type="inferred from homology"/>
<comment type="domain">
    <text evidence="13">Has 2 endonuclease domains. The discontinuous RuvC-like domain cleaves the target DNA noncomplementary to crRNA while the HNH nuclease domain cleaves the target DNA complementary to crRNA.</text>
</comment>
<name>A0AAW8U290_9ENTE</name>
<dbReference type="Pfam" id="PF18541">
    <property type="entry name" value="RuvC_III"/>
    <property type="match status" value="1"/>
</dbReference>
<keyword evidence="8 13" id="KW-0694">RNA-binding</keyword>
<feature type="active site" description="Proton acceptor for HNH nuclease domain" evidence="13">
    <location>
        <position position="611"/>
    </location>
</feature>
<feature type="domain" description="HNH Cas9-type" evidence="14">
    <location>
        <begin position="528"/>
        <end position="695"/>
    </location>
</feature>
<evidence type="ECO:0000256" key="2">
    <source>
        <dbReference type="ARBA" id="ARBA00005244"/>
    </source>
</evidence>
<keyword evidence="10 13" id="KW-0238">DNA-binding</keyword>
<evidence type="ECO:0000256" key="1">
    <source>
        <dbReference type="ARBA" id="ARBA00001946"/>
    </source>
</evidence>
<dbReference type="Gene3D" id="3.30.420.10">
    <property type="entry name" value="Ribonuclease H-like superfamily/Ribonuclease H"/>
    <property type="match status" value="2"/>
</dbReference>
<evidence type="ECO:0000256" key="11">
    <source>
        <dbReference type="ARBA" id="ARBA00023211"/>
    </source>
</evidence>
<evidence type="ECO:0000256" key="10">
    <source>
        <dbReference type="ARBA" id="ARBA00023125"/>
    </source>
</evidence>
<dbReference type="GO" id="GO:0003723">
    <property type="term" value="F:RNA binding"/>
    <property type="evidence" value="ECO:0007669"/>
    <property type="project" value="UniProtKB-UniRule"/>
</dbReference>
<dbReference type="Pfam" id="PF18061">
    <property type="entry name" value="CRISPR_Cas9_WED"/>
    <property type="match status" value="1"/>
</dbReference>
<evidence type="ECO:0000256" key="7">
    <source>
        <dbReference type="ARBA" id="ARBA00022842"/>
    </source>
</evidence>
<gene>
    <name evidence="13 15" type="primary">cas9</name>
    <name evidence="15" type="ORF">P7H43_12640</name>
</gene>
<dbReference type="AlphaFoldDB" id="A0AAW8U290"/>
<dbReference type="InterPro" id="IPR040656">
    <property type="entry name" value="Cas9_WED_dom"/>
</dbReference>
<dbReference type="Pfam" id="PF13395">
    <property type="entry name" value="HNH_4"/>
    <property type="match status" value="1"/>
</dbReference>
<keyword evidence="3 13" id="KW-0540">Nuclease</keyword>
<organism evidence="15 16">
    <name type="scientific">Enterococcus asini</name>
    <dbReference type="NCBI Taxonomy" id="57732"/>
    <lineage>
        <taxon>Bacteria</taxon>
        <taxon>Bacillati</taxon>
        <taxon>Bacillota</taxon>
        <taxon>Bacilli</taxon>
        <taxon>Lactobacillales</taxon>
        <taxon>Enterococcaceae</taxon>
        <taxon>Enterococcus</taxon>
    </lineage>
</organism>
<dbReference type="HAMAP" id="MF_01480">
    <property type="entry name" value="Cas9"/>
    <property type="match status" value="1"/>
</dbReference>
<dbReference type="InterPro" id="IPR041383">
    <property type="entry name" value="RuvC_III"/>
</dbReference>
<dbReference type="EC" id="3.1.-.-" evidence="13"/>
<dbReference type="GO" id="GO:0051607">
    <property type="term" value="P:defense response to virus"/>
    <property type="evidence" value="ECO:0007669"/>
    <property type="project" value="UniProtKB-UniRule"/>
</dbReference>
<evidence type="ECO:0000256" key="9">
    <source>
        <dbReference type="ARBA" id="ARBA00023118"/>
    </source>
</evidence>
<dbReference type="NCBIfam" id="TIGR01865">
    <property type="entry name" value="cas_Csn1"/>
    <property type="match status" value="1"/>
</dbReference>
<keyword evidence="5 13" id="KW-0255">Endonuclease</keyword>
<comment type="caution">
    <text evidence="15">The sequence shown here is derived from an EMBL/GenBank/DDBJ whole genome shotgun (WGS) entry which is preliminary data.</text>
</comment>
<dbReference type="Proteomes" id="UP001256711">
    <property type="component" value="Unassembled WGS sequence"/>
</dbReference>
<dbReference type="GO" id="GO:0003677">
    <property type="term" value="F:DNA binding"/>
    <property type="evidence" value="ECO:0007669"/>
    <property type="project" value="UniProtKB-UniRule"/>
</dbReference>
<dbReference type="EMBL" id="JARQBJ010000007">
    <property type="protein sequence ID" value="MDT2811327.1"/>
    <property type="molecule type" value="Genomic_DNA"/>
</dbReference>
<accession>A0AAW8U290</accession>
<dbReference type="GO" id="GO:0004519">
    <property type="term" value="F:endonuclease activity"/>
    <property type="evidence" value="ECO:0007669"/>
    <property type="project" value="UniProtKB-UniRule"/>
</dbReference>
<evidence type="ECO:0000256" key="6">
    <source>
        <dbReference type="ARBA" id="ARBA00022801"/>
    </source>
</evidence>
<dbReference type="GO" id="GO:0046872">
    <property type="term" value="F:metal ion binding"/>
    <property type="evidence" value="ECO:0007669"/>
    <property type="project" value="UniProtKB-UniRule"/>
</dbReference>
<dbReference type="PROSITE" id="PS51749">
    <property type="entry name" value="HNH_CAS9"/>
    <property type="match status" value="1"/>
</dbReference>
<protein>
    <recommendedName>
        <fullName evidence="13">CRISPR-associated endonuclease Cas9</fullName>
        <ecNumber evidence="13">3.1.-.-</ecNumber>
    </recommendedName>
</protein>
<keyword evidence="9 13" id="KW-0051">Antiviral defense</keyword>
<dbReference type="GO" id="GO:0016787">
    <property type="term" value="F:hydrolase activity"/>
    <property type="evidence" value="ECO:0007669"/>
    <property type="project" value="UniProtKB-KW"/>
</dbReference>
<comment type="function">
    <text evidence="13">CRISPR (clustered regularly interspaced short palindromic repeat) is an adaptive immune system that provides protection against mobile genetic elements (viruses, transposable elements and conjugative plasmids). CRISPR clusters contain spacers, sequences complementary to antecedent mobile elements, and target invading nucleic acids. CRISPR clusters are transcribed and processed into CRISPR RNA (crRNA). In type II CRISPR systems correct processing of pre-crRNA requires a trans-encoded small RNA (tracrRNA), endogenous ribonuclease 3 (rnc) and this protein. The tracrRNA serves as a guide for ribonuclease 3-aided processing of pre-crRNA. Subsequently Cas9/crRNA/tracrRNA endonucleolytically cleaves linear or circular dsDNA target complementary to the spacer; Cas9 is inactive in the absence of the 2 guide RNAs (gRNA). Cas9 recognizes the protospacer adjacent motif (PAM) in the CRISPR repeat sequences to help distinguish self versus nonself, as targets within the bacterial CRISPR locus do not have PAMs. PAM recognition is also required for catalytic activity.</text>
</comment>
<keyword evidence="6 13" id="KW-0378">Hydrolase</keyword>
<dbReference type="Gene3D" id="1.10.30.50">
    <property type="match status" value="1"/>
</dbReference>
<keyword evidence="4" id="KW-0479">Metal-binding</keyword>
<evidence type="ECO:0000256" key="12">
    <source>
        <dbReference type="ARBA" id="ARBA00046380"/>
    </source>
</evidence>
<reference evidence="15" key="1">
    <citation type="submission" date="2023-03" db="EMBL/GenBank/DDBJ databases">
        <authorList>
            <person name="Shen W."/>
            <person name="Cai J."/>
        </authorList>
    </citation>
    <scope>NUCLEOTIDE SEQUENCE</scope>
    <source>
        <strain evidence="15">B226-2</strain>
    </source>
</reference>
<evidence type="ECO:0000259" key="14">
    <source>
        <dbReference type="PROSITE" id="PS51749"/>
    </source>
</evidence>
<dbReference type="InterPro" id="IPR033114">
    <property type="entry name" value="HNH_CAS9"/>
</dbReference>
<dbReference type="GO" id="GO:0043571">
    <property type="term" value="P:maintenance of CRISPR repeat elements"/>
    <property type="evidence" value="ECO:0007669"/>
    <property type="project" value="UniProtKB-UniRule"/>
</dbReference>
<evidence type="ECO:0000256" key="5">
    <source>
        <dbReference type="ARBA" id="ARBA00022759"/>
    </source>
</evidence>
<comment type="similarity">
    <text evidence="2">Belongs to the CRISPR-associated protein Cas9 family. Subtype II-A subfamily.</text>
</comment>
<comment type="subunit">
    <text evidence="12 13">Monomer. Binds crRNA and tracrRNA.</text>
</comment>
<feature type="active site" description="For RuvC-like nuclease domain" evidence="13">
    <location>
        <position position="16"/>
    </location>
</feature>
<comment type="caution">
    <text evidence="13">Lacks conserved residue(s) required for the propagation of feature annotation.</text>
</comment>
<evidence type="ECO:0000313" key="15">
    <source>
        <dbReference type="EMBL" id="MDT2811327.1"/>
    </source>
</evidence>
<sequence>MSKVAKNMTRVNLGFDIGIASVGWSVLDNQTGKILETGVSIFPSGSASRNEERRSFRQSRRLIRRKKARICDMDHFLAKHGFPFPGNTGANPYEIRVKGLTEKLSREEVAIALHHLVKRRGISYDLKDVEDESAGGTNYQESIAVNQRLLKKETPAEIQLARLTECGKVRGQVKSLGEDNTPTTLLNVFPNAAYQEEMVKLLKKQQEFYGEIDDSFMETAIGILSRKREYFIGPGSEKSRTDYGIYRTDGTTLKNLFEILVGKDKIFPDQYRAAGNSYTAQLYNLLNDLNNLEVDATEDGKLTTAHKKQIIEALTTTTGNVNMLKLIAKVAGTSPAGIKKYRVDREGKPEFHSLMIYRRLRKKLGENGIEINEWPPDFFDDYGPIVTLNTESGELRKWLAEEGSRNYNFLTEPVVEAILANKSAFDSVGKNKWHRFSLKTMQLLIPELLHTSKEQMTILAEMGLLHENKKDYGDQNKVDVKYLTENLYNPVVRKSVKQAMDIFNALFEKYANIDYVVIEMPRDDAEDEQEQKKQFQKFQLKNEKEKDASLKEFQELAGVSDLQLEAQLRKRKKLRQKIRMWYQQRGKCPYSGKTIAAVDLFHQDNQFEIDHIIPLSVSFDDGQNNKVLCYSEMNQEKGKQTPYAFMSRGGGQGFSALQAYVKSNNRLENAKKRNLLFTEDINDLEVRKRFIARNLVDTRYASRIVLNELQQFVRSKELDTRVTVIRGKLTSKLRDRWRLNKSRETHHHHAVDAAVIAVSPMLKMWEKNAEIIPLKVDENTVDLKSGEIITDQEYAAQMYELPYARFLEQMPELHKKIKFHHQVDKKMNRKVSDATLYSTRKAKVGTDKKEQEYVIGKIKDIYQFDQYKKFKKLYDADKSKFLMQRLDPQTFAKLEKIMEEYPAKIDAIQPNGTIKLVDISPFELYRREHGPVTKYAKKNNGPAIKSLKFYDSKVGSSIKITPENAKGKEVILQSLKPWRTDVYYNHEKQQYEIMGIKYADLRFKGDNYGITKARYQEIKEEEGVSEESEFLFSLYRGDRIQVSNGEDKIDLLFVSRTLPKQKGYVELKPIDRNQLNGKEVVSVYGAASGGRLKKQFVKKNHTLHKVNTDILGNPFYIKKEGNQPKNILDL</sequence>
<evidence type="ECO:0000256" key="8">
    <source>
        <dbReference type="ARBA" id="ARBA00022884"/>
    </source>
</evidence>
<dbReference type="InterPro" id="IPR040555">
    <property type="entry name" value="Cas9_PI2"/>
</dbReference>
<dbReference type="InterPro" id="IPR028629">
    <property type="entry name" value="Cas9"/>
</dbReference>
<comment type="cofactor">
    <cofactor evidence="1">
        <name>Mg(2+)</name>
        <dbReference type="ChEBI" id="CHEBI:18420"/>
    </cofactor>
</comment>